<evidence type="ECO:0000313" key="7">
    <source>
        <dbReference type="Proteomes" id="UP000305546"/>
    </source>
</evidence>
<dbReference type="GO" id="GO:0003700">
    <property type="term" value="F:DNA-binding transcription factor activity"/>
    <property type="evidence" value="ECO:0007669"/>
    <property type="project" value="TreeGrafter"/>
</dbReference>
<dbReference type="PANTHER" id="PTHR30055">
    <property type="entry name" value="HTH-TYPE TRANSCRIPTIONAL REGULATOR RUTR"/>
    <property type="match status" value="1"/>
</dbReference>
<evidence type="ECO:0000256" key="1">
    <source>
        <dbReference type="ARBA" id="ARBA00023015"/>
    </source>
</evidence>
<protein>
    <submittedName>
        <fullName evidence="6">TetR/AcrR family transcriptional regulator</fullName>
    </submittedName>
</protein>
<comment type="caution">
    <text evidence="6">The sequence shown here is derived from an EMBL/GenBank/DDBJ whole genome shotgun (WGS) entry which is preliminary data.</text>
</comment>
<keyword evidence="7" id="KW-1185">Reference proteome</keyword>
<keyword evidence="3" id="KW-0804">Transcription</keyword>
<dbReference type="PANTHER" id="PTHR30055:SF209">
    <property type="entry name" value="POSSIBLE TRANSCRIPTIONAL REGULATORY PROTEIN (PROBABLY TETR-FAMILY)"/>
    <property type="match status" value="1"/>
</dbReference>
<dbReference type="InterPro" id="IPR050109">
    <property type="entry name" value="HTH-type_TetR-like_transc_reg"/>
</dbReference>
<dbReference type="Pfam" id="PF00440">
    <property type="entry name" value="TetR_N"/>
    <property type="match status" value="1"/>
</dbReference>
<keyword evidence="2 4" id="KW-0238">DNA-binding</keyword>
<proteinExistence type="predicted"/>
<name>A0A5C4LSU1_9PSEU</name>
<evidence type="ECO:0000256" key="4">
    <source>
        <dbReference type="PROSITE-ProRule" id="PRU00335"/>
    </source>
</evidence>
<dbReference type="GO" id="GO:0000976">
    <property type="term" value="F:transcription cis-regulatory region binding"/>
    <property type="evidence" value="ECO:0007669"/>
    <property type="project" value="TreeGrafter"/>
</dbReference>
<dbReference type="SUPFAM" id="SSF48498">
    <property type="entry name" value="Tetracyclin repressor-like, C-terminal domain"/>
    <property type="match status" value="1"/>
</dbReference>
<dbReference type="EMBL" id="VDFW01000032">
    <property type="protein sequence ID" value="TNC21664.1"/>
    <property type="molecule type" value="Genomic_DNA"/>
</dbReference>
<dbReference type="PROSITE" id="PS50977">
    <property type="entry name" value="HTH_TETR_2"/>
    <property type="match status" value="1"/>
</dbReference>
<dbReference type="SUPFAM" id="SSF46689">
    <property type="entry name" value="Homeodomain-like"/>
    <property type="match status" value="1"/>
</dbReference>
<keyword evidence="1" id="KW-0805">Transcription regulation</keyword>
<dbReference type="Proteomes" id="UP000305546">
    <property type="component" value="Unassembled WGS sequence"/>
</dbReference>
<dbReference type="InterPro" id="IPR009057">
    <property type="entry name" value="Homeodomain-like_sf"/>
</dbReference>
<organism evidence="6 7">
    <name type="scientific">Amycolatopsis alkalitolerans</name>
    <dbReference type="NCBI Taxonomy" id="2547244"/>
    <lineage>
        <taxon>Bacteria</taxon>
        <taxon>Bacillati</taxon>
        <taxon>Actinomycetota</taxon>
        <taxon>Actinomycetes</taxon>
        <taxon>Pseudonocardiales</taxon>
        <taxon>Pseudonocardiaceae</taxon>
        <taxon>Amycolatopsis</taxon>
    </lineage>
</organism>
<dbReference type="InterPro" id="IPR001647">
    <property type="entry name" value="HTH_TetR"/>
</dbReference>
<reference evidence="6 7" key="1">
    <citation type="submission" date="2019-06" db="EMBL/GenBank/DDBJ databases">
        <title>Amycolatopsis alkalitolerans sp. nov., isolated from Gastrodia elata Blume.</title>
        <authorList>
            <person name="Narsing Rao M.P."/>
            <person name="Li W.J."/>
        </authorList>
    </citation>
    <scope>NUCLEOTIDE SEQUENCE [LARGE SCALE GENOMIC DNA]</scope>
    <source>
        <strain evidence="6 7">SYSUP0005</strain>
    </source>
</reference>
<feature type="domain" description="HTH tetR-type" evidence="5">
    <location>
        <begin position="9"/>
        <end position="69"/>
    </location>
</feature>
<sequence>MARPKTHDEALRLRLLDRAGKLLSTEGAKALSLRKLAADAGTSTTAVYSLFGGKPELVNALYAEGFKRFGARMRAAPRTGDAFEDLVRLGLVYRESALADPHLYSIMFTKAVPGFEPTAEASELGRRTLAPLVEVVRDGISSGRFADVPPETIAVSSWGIVHGLVSLELNGNLPSDSDVAGTFEASLRAHVTGWLR</sequence>
<dbReference type="Pfam" id="PF13305">
    <property type="entry name" value="TetR_C_33"/>
    <property type="match status" value="1"/>
</dbReference>
<dbReference type="AlphaFoldDB" id="A0A5C4LSU1"/>
<evidence type="ECO:0000256" key="2">
    <source>
        <dbReference type="ARBA" id="ARBA00023125"/>
    </source>
</evidence>
<feature type="DNA-binding region" description="H-T-H motif" evidence="4">
    <location>
        <begin position="32"/>
        <end position="51"/>
    </location>
</feature>
<dbReference type="OrthoDB" id="4709966at2"/>
<dbReference type="Gene3D" id="1.10.357.10">
    <property type="entry name" value="Tetracycline Repressor, domain 2"/>
    <property type="match status" value="1"/>
</dbReference>
<evidence type="ECO:0000256" key="3">
    <source>
        <dbReference type="ARBA" id="ARBA00023163"/>
    </source>
</evidence>
<gene>
    <name evidence="6" type="ORF">FG385_27730</name>
</gene>
<dbReference type="InterPro" id="IPR036271">
    <property type="entry name" value="Tet_transcr_reg_TetR-rel_C_sf"/>
</dbReference>
<dbReference type="InterPro" id="IPR025996">
    <property type="entry name" value="MT1864/Rv1816-like_C"/>
</dbReference>
<evidence type="ECO:0000313" key="6">
    <source>
        <dbReference type="EMBL" id="TNC21664.1"/>
    </source>
</evidence>
<dbReference type="RefSeq" id="WP_139099732.1">
    <property type="nucleotide sequence ID" value="NZ_VDFW01000032.1"/>
</dbReference>
<accession>A0A5C4LSU1</accession>
<evidence type="ECO:0000259" key="5">
    <source>
        <dbReference type="PROSITE" id="PS50977"/>
    </source>
</evidence>